<gene>
    <name evidence="2" type="ORF">QSP1433_LOCUS14211</name>
</gene>
<accession>A0A7S2SHJ7</accession>
<evidence type="ECO:0000256" key="1">
    <source>
        <dbReference type="SAM" id="Coils"/>
    </source>
</evidence>
<evidence type="ECO:0008006" key="3">
    <source>
        <dbReference type="Google" id="ProtNLM"/>
    </source>
</evidence>
<keyword evidence="1" id="KW-0175">Coiled coil</keyword>
<dbReference type="PANTHER" id="PTHR15276">
    <property type="entry name" value="H4 D10S170 PROTEIN-RELATED"/>
    <property type="match status" value="1"/>
</dbReference>
<dbReference type="EMBL" id="HBHK01022384">
    <property type="protein sequence ID" value="CAD9700328.1"/>
    <property type="molecule type" value="Transcribed_RNA"/>
</dbReference>
<proteinExistence type="predicted"/>
<dbReference type="AlphaFoldDB" id="A0A7S2SHJ7"/>
<sequence>MGSEGSEPLRAELDLAQKKNALLTEETQKLRELLLKNSLEAEAEEEFLINKLNKKLSQLVLEKERLAMEVEREEELISNTLLKQLTQLRKDKIDLENHLEQEQECMVNRLQRQVSTLQRENEEILKRITSERRSQTQFIERCLETVISHEQNSTQTLEEMLKSRFAMLNEQHGRAKSLSVSSSTPSVT</sequence>
<dbReference type="Pfam" id="PF09755">
    <property type="entry name" value="DUF2046"/>
    <property type="match status" value="1"/>
</dbReference>
<organism evidence="2">
    <name type="scientific">Mucochytrium quahogii</name>
    <dbReference type="NCBI Taxonomy" id="96639"/>
    <lineage>
        <taxon>Eukaryota</taxon>
        <taxon>Sar</taxon>
        <taxon>Stramenopiles</taxon>
        <taxon>Bigyra</taxon>
        <taxon>Labyrinthulomycetes</taxon>
        <taxon>Thraustochytrida</taxon>
        <taxon>Thraustochytriidae</taxon>
        <taxon>Mucochytrium</taxon>
    </lineage>
</organism>
<evidence type="ECO:0000313" key="2">
    <source>
        <dbReference type="EMBL" id="CAD9700328.1"/>
    </source>
</evidence>
<name>A0A7S2SHJ7_9STRA</name>
<dbReference type="PANTHER" id="PTHR15276:SF0">
    <property type="entry name" value="COILED-COIL DOMAIN-CONTAINING PROTEIN 6"/>
    <property type="match status" value="1"/>
</dbReference>
<feature type="coiled-coil region" evidence="1">
    <location>
        <begin position="13"/>
        <end position="127"/>
    </location>
</feature>
<protein>
    <recommendedName>
        <fullName evidence="3">Coiled-coil domain-containing protein 6</fullName>
    </recommendedName>
</protein>
<reference evidence="2" key="1">
    <citation type="submission" date="2021-01" db="EMBL/GenBank/DDBJ databases">
        <authorList>
            <person name="Corre E."/>
            <person name="Pelletier E."/>
            <person name="Niang G."/>
            <person name="Scheremetjew M."/>
            <person name="Finn R."/>
            <person name="Kale V."/>
            <person name="Holt S."/>
            <person name="Cochrane G."/>
            <person name="Meng A."/>
            <person name="Brown T."/>
            <person name="Cohen L."/>
        </authorList>
    </citation>
    <scope>NUCLEOTIDE SEQUENCE</scope>
    <source>
        <strain evidence="2">NY070348D</strain>
    </source>
</reference>
<dbReference type="InterPro" id="IPR019152">
    <property type="entry name" value="DUF2046"/>
</dbReference>